<name>A0A173GCJ9_9CAUD</name>
<dbReference type="Proteomes" id="UP000207623">
    <property type="component" value="Segment"/>
</dbReference>
<dbReference type="EMBL" id="KX017521">
    <property type="protein sequence ID" value="ANH50935.1"/>
    <property type="molecule type" value="Genomic_DNA"/>
</dbReference>
<evidence type="ECO:0000313" key="1">
    <source>
        <dbReference type="EMBL" id="ANH50935.1"/>
    </source>
</evidence>
<evidence type="ECO:0000313" key="2">
    <source>
        <dbReference type="Proteomes" id="UP000207623"/>
    </source>
</evidence>
<organism evidence="1 2">
    <name type="scientific">Salmonella phage 118970_sal2</name>
    <dbReference type="NCBI Taxonomy" id="1813782"/>
    <lineage>
        <taxon>Viruses</taxon>
        <taxon>Duplodnaviria</taxon>
        <taxon>Heunggongvirae</taxon>
        <taxon>Uroviricota</taxon>
        <taxon>Caudoviricetes</taxon>
        <taxon>Demerecviridae</taxon>
        <taxon>Markadamsvirinae</taxon>
        <taxon>Epseptimavirus</taxon>
        <taxon>Epseptimavirus 118970sal2</taxon>
    </lineage>
</organism>
<dbReference type="RefSeq" id="YP_009323756.1">
    <property type="nucleotide sequence ID" value="NC_031933.1"/>
</dbReference>
<proteinExistence type="predicted"/>
<sequence length="135" mass="15274">MTNGKFLLVLGLNALVSLAITLGVSDFILNQRDKVEIQETPTQHKDKWEEAKKAAMEMEQRHRQQGEYADEQFSRFTGVTVIDVLRSGDTNQAKIMVEEGKIFCQNSGSVLFKIKFYGNVEEVPPSMWCANGVFK</sequence>
<protein>
    <submittedName>
        <fullName evidence="1">Uncharacterized protein</fullName>
    </submittedName>
</protein>
<accession>A0A173GCJ9</accession>
<dbReference type="KEGG" id="vg:30310544"/>
<reference evidence="1 2" key="1">
    <citation type="submission" date="2016-04" db="EMBL/GenBank/DDBJ databases">
        <title>Complete Genome Sequences of three Siphoviridae Bacteriophages infecting Salmonella enterica enterica subsp. Enteridis.</title>
        <authorList>
            <person name="Paradiso R."/>
            <person name="Lombardi S."/>
            <person name="Iodice M.G."/>
            <person name="Riccardi M.G."/>
            <person name="Orsini M."/>
            <person name="Bolletti Censi S."/>
            <person name="Galiero G."/>
            <person name="Borriello G."/>
        </authorList>
    </citation>
    <scope>NUCLEOTIDE SEQUENCE [LARGE SCALE GENOMIC DNA]</scope>
</reference>
<dbReference type="GeneID" id="30310544"/>
<keyword evidence="2" id="KW-1185">Reference proteome</keyword>